<dbReference type="Proteomes" id="UP001165205">
    <property type="component" value="Unassembled WGS sequence"/>
</dbReference>
<evidence type="ECO:0000256" key="1">
    <source>
        <dbReference type="SAM" id="MobiDB-lite"/>
    </source>
</evidence>
<comment type="caution">
    <text evidence="4">The sequence shown here is derived from an EMBL/GenBank/DDBJ whole genome shotgun (WGS) entry which is preliminary data.</text>
</comment>
<reference evidence="4" key="1">
    <citation type="submission" date="2023-04" db="EMBL/GenBank/DDBJ databases">
        <title>Aspergillus oryzae NBRC 4228.</title>
        <authorList>
            <person name="Ichikawa N."/>
            <person name="Sato H."/>
            <person name="Tonouchi N."/>
        </authorList>
    </citation>
    <scope>NUCLEOTIDE SEQUENCE</scope>
    <source>
        <strain evidence="4">NBRC 4228</strain>
    </source>
</reference>
<feature type="region of interest" description="Disordered" evidence="1">
    <location>
        <begin position="236"/>
        <end position="259"/>
    </location>
</feature>
<feature type="transmembrane region" description="Helical" evidence="2">
    <location>
        <begin position="20"/>
        <end position="41"/>
    </location>
</feature>
<organism evidence="4 5">
    <name type="scientific">Aspergillus oryzae</name>
    <name type="common">Yellow koji mold</name>
    <dbReference type="NCBI Taxonomy" id="5062"/>
    <lineage>
        <taxon>Eukaryota</taxon>
        <taxon>Fungi</taxon>
        <taxon>Dikarya</taxon>
        <taxon>Ascomycota</taxon>
        <taxon>Pezizomycotina</taxon>
        <taxon>Eurotiomycetes</taxon>
        <taxon>Eurotiomycetidae</taxon>
        <taxon>Eurotiales</taxon>
        <taxon>Aspergillaceae</taxon>
        <taxon>Aspergillus</taxon>
        <taxon>Aspergillus subgen. Circumdati</taxon>
    </lineage>
</organism>
<dbReference type="GO" id="GO:0019825">
    <property type="term" value="F:oxygen binding"/>
    <property type="evidence" value="ECO:0007669"/>
    <property type="project" value="InterPro"/>
</dbReference>
<keyword evidence="2" id="KW-0812">Transmembrane</keyword>
<keyword evidence="2" id="KW-1133">Transmembrane helix</keyword>
<dbReference type="PANTHER" id="PTHR42071:SF1">
    <property type="entry name" value="GLOBIN-SENSOR DOMAIN-CONTAINING PROTEIN"/>
    <property type="match status" value="1"/>
</dbReference>
<evidence type="ECO:0000259" key="3">
    <source>
        <dbReference type="Pfam" id="PF11563"/>
    </source>
</evidence>
<name>A0AAN4YL95_ASPOZ</name>
<keyword evidence="2" id="KW-0472">Membrane</keyword>
<dbReference type="InterPro" id="IPR044398">
    <property type="entry name" value="Globin-sensor_dom"/>
</dbReference>
<evidence type="ECO:0000256" key="2">
    <source>
        <dbReference type="SAM" id="Phobius"/>
    </source>
</evidence>
<proteinExistence type="predicted"/>
<accession>A0AAN4YL95</accession>
<dbReference type="EMBL" id="BSYA01000098">
    <property type="protein sequence ID" value="GMG32322.1"/>
    <property type="molecule type" value="Genomic_DNA"/>
</dbReference>
<feature type="domain" description="Globin-sensor" evidence="3">
    <location>
        <begin position="53"/>
        <end position="211"/>
    </location>
</feature>
<evidence type="ECO:0000313" key="4">
    <source>
        <dbReference type="EMBL" id="GMG32322.1"/>
    </source>
</evidence>
<dbReference type="Pfam" id="PF11563">
    <property type="entry name" value="Protoglobin"/>
    <property type="match status" value="1"/>
</dbReference>
<dbReference type="Gene3D" id="1.10.490.10">
    <property type="entry name" value="Globins"/>
    <property type="match status" value="1"/>
</dbReference>
<dbReference type="AlphaFoldDB" id="A0AAN4YL95"/>
<evidence type="ECO:0000313" key="5">
    <source>
        <dbReference type="Proteomes" id="UP001165205"/>
    </source>
</evidence>
<dbReference type="PANTHER" id="PTHR42071">
    <property type="entry name" value="PROTOGLOBIN DOMAIN-CONTAINING PROTEIN"/>
    <property type="match status" value="1"/>
</dbReference>
<dbReference type="InterPro" id="IPR012292">
    <property type="entry name" value="Globin/Proto"/>
</dbReference>
<protein>
    <submittedName>
        <fullName evidence="4">Unnamed protein product</fullName>
    </submittedName>
</protein>
<dbReference type="GO" id="GO:0020037">
    <property type="term" value="F:heme binding"/>
    <property type="evidence" value="ECO:0007669"/>
    <property type="project" value="InterPro"/>
</dbReference>
<sequence length="415" mass="46966">MSTERQSTPASKPASTISRTSWTSIPVCSSAVVMLYLVQIIGRERMLTRSSPSADVEALTTGSKYIKALIPAVVNIVYKKLLEQDITARAFHTRDTSDERPIEEFYNEESPQIMRRKMFLRWYLTKLCSDPTQTDFWRMMHAAQERMHPLNIEYIHMGACLGFIQDIFTEALMSHPRLQLQRKVALVRAIGKIIWIQNDLIAKWRIRDGEEYAEEMSQMTLDEREGFLGDKKILGDSSSTSASSSDDDRSSVHSNPSIAPSIAPSTISACPFADMVMSNSAASTSETKIWAGKVQTEREDHSIDTAIEIEIGTAKAMGRQVKLYLKPESSGERGYPRFGQSTAAVSKTGCQDSTFFRLSFYCYQLLGQDNDSWRLPKEMRDFFFLLFLGDRENFDDTRNTLIGFSSKLVVIPNML</sequence>
<gene>
    <name evidence="4" type="ORF">Aory04_000806000</name>
</gene>